<sequence>MKTKKPTSPVKASTQAFIELETVKDDVLMQQDKSCCVIIKCGATNFGLLSEEEQRSMIYSYASLLNSLSFPVQILILSKRMDISSYLDYLDIKIASQLDEGIKQQLIGYKEFIKNIVKKNTILEKNFYFIIPFSPLEMGLKSAQTGHLNREYVFTRAKAALYPKKDHLLRLLKKTGLSAVVLQEQEIIELFYNLYNPSPSGTKLAPINSYTTVISTA</sequence>
<dbReference type="AlphaFoldDB" id="A0A1F7JH64"/>
<evidence type="ECO:0000313" key="1">
    <source>
        <dbReference type="EMBL" id="OGK54916.1"/>
    </source>
</evidence>
<dbReference type="EMBL" id="MGAV01000012">
    <property type="protein sequence ID" value="OGK54916.1"/>
    <property type="molecule type" value="Genomic_DNA"/>
</dbReference>
<organism evidence="1 2">
    <name type="scientific">Candidatus Roizmanbacteria bacterium RIFCSPLOWO2_02_FULL_36_11</name>
    <dbReference type="NCBI Taxonomy" id="1802071"/>
    <lineage>
        <taxon>Bacteria</taxon>
        <taxon>Candidatus Roizmaniibacteriota</taxon>
    </lineage>
</organism>
<dbReference type="Proteomes" id="UP000177418">
    <property type="component" value="Unassembled WGS sequence"/>
</dbReference>
<name>A0A1F7JH64_9BACT</name>
<accession>A0A1F7JH64</accession>
<protein>
    <submittedName>
        <fullName evidence="1">Uncharacterized protein</fullName>
    </submittedName>
</protein>
<gene>
    <name evidence="1" type="ORF">A3H78_00355</name>
</gene>
<comment type="caution">
    <text evidence="1">The sequence shown here is derived from an EMBL/GenBank/DDBJ whole genome shotgun (WGS) entry which is preliminary data.</text>
</comment>
<evidence type="ECO:0000313" key="2">
    <source>
        <dbReference type="Proteomes" id="UP000177418"/>
    </source>
</evidence>
<reference evidence="1 2" key="1">
    <citation type="journal article" date="2016" name="Nat. Commun.">
        <title>Thousands of microbial genomes shed light on interconnected biogeochemical processes in an aquifer system.</title>
        <authorList>
            <person name="Anantharaman K."/>
            <person name="Brown C.T."/>
            <person name="Hug L.A."/>
            <person name="Sharon I."/>
            <person name="Castelle C.J."/>
            <person name="Probst A.J."/>
            <person name="Thomas B.C."/>
            <person name="Singh A."/>
            <person name="Wilkins M.J."/>
            <person name="Karaoz U."/>
            <person name="Brodie E.L."/>
            <person name="Williams K.H."/>
            <person name="Hubbard S.S."/>
            <person name="Banfield J.F."/>
        </authorList>
    </citation>
    <scope>NUCLEOTIDE SEQUENCE [LARGE SCALE GENOMIC DNA]</scope>
</reference>
<proteinExistence type="predicted"/>